<dbReference type="PANTHER" id="PTHR12526:SF584">
    <property type="entry name" value="GLYCOSYLTRANSFERASE"/>
    <property type="match status" value="1"/>
</dbReference>
<proteinExistence type="predicted"/>
<keyword evidence="2" id="KW-0808">Transferase</keyword>
<dbReference type="Pfam" id="PF00534">
    <property type="entry name" value="Glycos_transf_1"/>
    <property type="match status" value="1"/>
</dbReference>
<gene>
    <name evidence="2" type="ORF">HELGO_WM8677</name>
</gene>
<evidence type="ECO:0000313" key="2">
    <source>
        <dbReference type="EMBL" id="CAA6819156.1"/>
    </source>
</evidence>
<accession>A0A6S6TVL1</accession>
<sequence>MQKSQYLVHLNFAKGYRGGERQTQLLIEALSQRGYVQTIVTREASQLAERLQGVKNLNIIRCSKPYVLDIHKIKNATLIHAHETKAAQVAYFAHLIYKIPYFITRRVNNPISDNFFNKNIYTKATCTVVLSKAIQHTTLKLHKNITTQIIPSAYTKLELNQEKINTIKERFKDKFLIGHIGELENSDKGQYYLIEAMKKLQSEYPEIHLILIGKGKDEGKFREQSKELENITFEGFVNNVGDYISALQLFVFPSLNEGLGSILLDIIQAKVPIIASNVGGIPDIVQHNKNGLLFPPKNTQAIYDKIIQLYNNQKLRQKFSAEAFKDINNYSYQTMTTKYEELYRSINK</sequence>
<feature type="domain" description="Glycosyl transferase family 1" evidence="1">
    <location>
        <begin position="161"/>
        <end position="325"/>
    </location>
</feature>
<dbReference type="GO" id="GO:0016757">
    <property type="term" value="F:glycosyltransferase activity"/>
    <property type="evidence" value="ECO:0007669"/>
    <property type="project" value="InterPro"/>
</dbReference>
<dbReference type="AlphaFoldDB" id="A0A6S6TVL1"/>
<dbReference type="InterPro" id="IPR001296">
    <property type="entry name" value="Glyco_trans_1"/>
</dbReference>
<name>A0A6S6TVL1_9BACT</name>
<dbReference type="CDD" id="cd03801">
    <property type="entry name" value="GT4_PimA-like"/>
    <property type="match status" value="1"/>
</dbReference>
<reference evidence="2" key="1">
    <citation type="submission" date="2020-01" db="EMBL/GenBank/DDBJ databases">
        <authorList>
            <person name="Meier V. D."/>
            <person name="Meier V D."/>
        </authorList>
    </citation>
    <scope>NUCLEOTIDE SEQUENCE</scope>
    <source>
        <strain evidence="2">HLG_WM_MAG_04</strain>
    </source>
</reference>
<protein>
    <submittedName>
        <fullName evidence="2">Glycosyltransferase</fullName>
    </submittedName>
</protein>
<dbReference type="SUPFAM" id="SSF53756">
    <property type="entry name" value="UDP-Glycosyltransferase/glycogen phosphorylase"/>
    <property type="match status" value="1"/>
</dbReference>
<dbReference type="Gene3D" id="3.40.50.2000">
    <property type="entry name" value="Glycogen Phosphorylase B"/>
    <property type="match status" value="2"/>
</dbReference>
<evidence type="ECO:0000259" key="1">
    <source>
        <dbReference type="Pfam" id="PF00534"/>
    </source>
</evidence>
<dbReference type="EMBL" id="CACVAX010000053">
    <property type="protein sequence ID" value="CAA6819156.1"/>
    <property type="molecule type" value="Genomic_DNA"/>
</dbReference>
<organism evidence="2">
    <name type="scientific">uncultured Sulfurovum sp</name>
    <dbReference type="NCBI Taxonomy" id="269237"/>
    <lineage>
        <taxon>Bacteria</taxon>
        <taxon>Pseudomonadati</taxon>
        <taxon>Campylobacterota</taxon>
        <taxon>Epsilonproteobacteria</taxon>
        <taxon>Campylobacterales</taxon>
        <taxon>Sulfurovaceae</taxon>
        <taxon>Sulfurovum</taxon>
        <taxon>environmental samples</taxon>
    </lineage>
</organism>
<dbReference type="PANTHER" id="PTHR12526">
    <property type="entry name" value="GLYCOSYLTRANSFERASE"/>
    <property type="match status" value="1"/>
</dbReference>